<name>A0ABQ7YVX7_BRANA</name>
<dbReference type="Proteomes" id="UP000824890">
    <property type="component" value="Unassembled WGS sequence"/>
</dbReference>
<feature type="compositionally biased region" description="Basic and acidic residues" evidence="1">
    <location>
        <begin position="246"/>
        <end position="257"/>
    </location>
</feature>
<gene>
    <name evidence="2" type="ORF">HID58_069418</name>
</gene>
<accession>A0ABQ7YVX7</accession>
<evidence type="ECO:0000313" key="2">
    <source>
        <dbReference type="EMBL" id="KAH0872056.1"/>
    </source>
</evidence>
<feature type="region of interest" description="Disordered" evidence="1">
    <location>
        <begin position="246"/>
        <end position="273"/>
    </location>
</feature>
<sequence length="452" mass="49986">MWVPRDVEISAPIICIERIGSSETDDDEIRICARRLEYEGLCQVMIMPLIEVIKFADQDGNQVKVSVAYPWLPSRCSICSKWGHKAKECVSNKVVILNKEEDSTVVIVEADPEKRIGLGNAKELVDGLLQELESLPIGGDSGVVGMQAGNVLETINEVDASQEAENVETAMENACCGWLTATKTFKSSSLFEKFDKSLSSDSHGNGLASSETDRVIISPSRFQPLLDDEDSVDAKDTIDNLEEGEIRSVAKTKDKKGGSQAKRSKKGNHYGDLHNHTKKAFEDLCKCQEEALAAPSPITFSAEEEASRRWHHLALVEEKLLMQKSRIQWLALGDQNTSFYHHAVQDHAARNNINVLYTEAGETLTEPSAIRKEAVDYFQQFLQTEPTRSTPISVDELQFLLRYRCSQQETSLLISPMVVLGRPGIIPGSVGLGLLSGIRIRSEIRSGSAPKI</sequence>
<evidence type="ECO:0000256" key="1">
    <source>
        <dbReference type="SAM" id="MobiDB-lite"/>
    </source>
</evidence>
<proteinExistence type="predicted"/>
<evidence type="ECO:0008006" key="4">
    <source>
        <dbReference type="Google" id="ProtNLM"/>
    </source>
</evidence>
<comment type="caution">
    <text evidence="2">The sequence shown here is derived from an EMBL/GenBank/DDBJ whole genome shotgun (WGS) entry which is preliminary data.</text>
</comment>
<protein>
    <recommendedName>
        <fullName evidence="4">CCHC-type domain-containing protein</fullName>
    </recommendedName>
</protein>
<dbReference type="EMBL" id="JAGKQM010000016">
    <property type="protein sequence ID" value="KAH0872056.1"/>
    <property type="molecule type" value="Genomic_DNA"/>
</dbReference>
<evidence type="ECO:0000313" key="3">
    <source>
        <dbReference type="Proteomes" id="UP000824890"/>
    </source>
</evidence>
<keyword evidence="3" id="KW-1185">Reference proteome</keyword>
<organism evidence="2 3">
    <name type="scientific">Brassica napus</name>
    <name type="common">Rape</name>
    <dbReference type="NCBI Taxonomy" id="3708"/>
    <lineage>
        <taxon>Eukaryota</taxon>
        <taxon>Viridiplantae</taxon>
        <taxon>Streptophyta</taxon>
        <taxon>Embryophyta</taxon>
        <taxon>Tracheophyta</taxon>
        <taxon>Spermatophyta</taxon>
        <taxon>Magnoliopsida</taxon>
        <taxon>eudicotyledons</taxon>
        <taxon>Gunneridae</taxon>
        <taxon>Pentapetalae</taxon>
        <taxon>rosids</taxon>
        <taxon>malvids</taxon>
        <taxon>Brassicales</taxon>
        <taxon>Brassicaceae</taxon>
        <taxon>Brassiceae</taxon>
        <taxon>Brassica</taxon>
    </lineage>
</organism>
<reference evidence="2 3" key="1">
    <citation type="submission" date="2021-05" db="EMBL/GenBank/DDBJ databases">
        <title>Genome Assembly of Synthetic Allotetraploid Brassica napus Reveals Homoeologous Exchanges between Subgenomes.</title>
        <authorList>
            <person name="Davis J.T."/>
        </authorList>
    </citation>
    <scope>NUCLEOTIDE SEQUENCE [LARGE SCALE GENOMIC DNA]</scope>
    <source>
        <strain evidence="3">cv. Da-Ae</strain>
        <tissue evidence="2">Seedling</tissue>
    </source>
</reference>